<gene>
    <name evidence="2" type="ORF">HCN58_31610</name>
</gene>
<comment type="caution">
    <text evidence="2">The sequence shown here is derived from an EMBL/GenBank/DDBJ whole genome shotgun (WGS) entry which is preliminary data.</text>
</comment>
<name>A0A7Y4LZ82_9BRAD</name>
<keyword evidence="3" id="KW-1185">Reference proteome</keyword>
<dbReference type="AlphaFoldDB" id="A0A7Y4LZ82"/>
<feature type="region of interest" description="Disordered" evidence="1">
    <location>
        <begin position="72"/>
        <end position="104"/>
    </location>
</feature>
<dbReference type="RefSeq" id="WP_171583165.1">
    <property type="nucleotide sequence ID" value="NZ_JAAVLX010000013.1"/>
</dbReference>
<sequence length="104" mass="11585">MTQCLPDMKDVIVTKRRRSWEWRVTDESGRPIMSGRERSRPAARYQGYRTLFMLLAIGQRPDTMQALRSGRNIGQTAARGRPHPVARTAPSASAGPGSEGFTPD</sequence>
<protein>
    <submittedName>
        <fullName evidence="2">Uncharacterized protein</fullName>
    </submittedName>
</protein>
<proteinExistence type="predicted"/>
<evidence type="ECO:0000313" key="3">
    <source>
        <dbReference type="Proteomes" id="UP000544122"/>
    </source>
</evidence>
<reference evidence="2 3" key="1">
    <citation type="submission" date="2020-03" db="EMBL/GenBank/DDBJ databases">
        <title>Bradyrhizobium diversity isolated from nodules of Indigofera sp.</title>
        <authorList>
            <person name="Klepa M."/>
            <person name="Helene L."/>
            <person name="Hungria M."/>
        </authorList>
    </citation>
    <scope>NUCLEOTIDE SEQUENCE [LARGE SCALE GENOMIC DNA]</scope>
    <source>
        <strain evidence="2 3">WSM 1791</strain>
    </source>
</reference>
<evidence type="ECO:0000256" key="1">
    <source>
        <dbReference type="SAM" id="MobiDB-lite"/>
    </source>
</evidence>
<organism evidence="2 3">
    <name type="scientific">Bradyrhizobium australiense</name>
    <dbReference type="NCBI Taxonomy" id="2721161"/>
    <lineage>
        <taxon>Bacteria</taxon>
        <taxon>Pseudomonadati</taxon>
        <taxon>Pseudomonadota</taxon>
        <taxon>Alphaproteobacteria</taxon>
        <taxon>Hyphomicrobiales</taxon>
        <taxon>Nitrobacteraceae</taxon>
        <taxon>Bradyrhizobium</taxon>
    </lineage>
</organism>
<accession>A0A7Y4LZ82</accession>
<dbReference type="Proteomes" id="UP000544122">
    <property type="component" value="Unassembled WGS sequence"/>
</dbReference>
<dbReference type="EMBL" id="JAAVLX010000013">
    <property type="protein sequence ID" value="NOJ44041.1"/>
    <property type="molecule type" value="Genomic_DNA"/>
</dbReference>
<evidence type="ECO:0000313" key="2">
    <source>
        <dbReference type="EMBL" id="NOJ44041.1"/>
    </source>
</evidence>